<dbReference type="InterPro" id="IPR011992">
    <property type="entry name" value="EF-hand-dom_pair"/>
</dbReference>
<dbReference type="SUPFAM" id="SSF47473">
    <property type="entry name" value="EF-hand"/>
    <property type="match status" value="1"/>
</dbReference>
<proteinExistence type="predicted"/>
<evidence type="ECO:0000256" key="1">
    <source>
        <dbReference type="SAM" id="MobiDB-lite"/>
    </source>
</evidence>
<protein>
    <recommendedName>
        <fullName evidence="4">EF-hand domain-containing protein</fullName>
    </recommendedName>
</protein>
<dbReference type="Gene3D" id="1.10.238.10">
    <property type="entry name" value="EF-hand"/>
    <property type="match status" value="1"/>
</dbReference>
<dbReference type="Proteomes" id="UP000095228">
    <property type="component" value="Chromosome"/>
</dbReference>
<organism evidence="2 3">
    <name type="scientific">Lacunisphaera limnophila</name>
    <dbReference type="NCBI Taxonomy" id="1838286"/>
    <lineage>
        <taxon>Bacteria</taxon>
        <taxon>Pseudomonadati</taxon>
        <taxon>Verrucomicrobiota</taxon>
        <taxon>Opitutia</taxon>
        <taxon>Opitutales</taxon>
        <taxon>Opitutaceae</taxon>
        <taxon>Lacunisphaera</taxon>
    </lineage>
</organism>
<dbReference type="EMBL" id="CP016094">
    <property type="protein sequence ID" value="AOS46320.1"/>
    <property type="molecule type" value="Genomic_DNA"/>
</dbReference>
<dbReference type="KEGG" id="obg:Verru16b_03421"/>
<name>A0A1D8AZJ8_9BACT</name>
<feature type="region of interest" description="Disordered" evidence="1">
    <location>
        <begin position="33"/>
        <end position="120"/>
    </location>
</feature>
<reference evidence="2 3" key="1">
    <citation type="submission" date="2016-06" db="EMBL/GenBank/DDBJ databases">
        <title>Three novel species with peptidoglycan cell walls form the new genus Lacunisphaera gen. nov. in the family Opitutaceae of the verrucomicrobial subdivision 4.</title>
        <authorList>
            <person name="Rast P."/>
            <person name="Gloeckner I."/>
            <person name="Jogler M."/>
            <person name="Boedeker C."/>
            <person name="Jeske O."/>
            <person name="Wiegand S."/>
            <person name="Reinhardt R."/>
            <person name="Schumann P."/>
            <person name="Rohde M."/>
            <person name="Spring S."/>
            <person name="Gloeckner F.O."/>
            <person name="Jogler C."/>
        </authorList>
    </citation>
    <scope>NUCLEOTIDE SEQUENCE [LARGE SCALE GENOMIC DNA]</scope>
    <source>
        <strain evidence="2 3">IG16b</strain>
    </source>
</reference>
<dbReference type="AlphaFoldDB" id="A0A1D8AZJ8"/>
<feature type="compositionally biased region" description="Basic and acidic residues" evidence="1">
    <location>
        <begin position="47"/>
        <end position="120"/>
    </location>
</feature>
<dbReference type="PATRIC" id="fig|1838286.3.peg.3459"/>
<evidence type="ECO:0000313" key="2">
    <source>
        <dbReference type="EMBL" id="AOS46320.1"/>
    </source>
</evidence>
<dbReference type="RefSeq" id="WP_069963387.1">
    <property type="nucleotide sequence ID" value="NZ_CP016094.1"/>
</dbReference>
<sequence length="120" mass="13055">MQSKHNLPRVAPVLLALVVLVVPLSLRAGGETEKKLTKNQQQYDADGDGRLNEAEQKAADDAAKAKAKATREANKEKYDANDDGKLDDQERAQKKADEEAAKAAKQAEREAKKAEKAATK</sequence>
<gene>
    <name evidence="2" type="ORF">Verru16b_03421</name>
</gene>
<accession>A0A1D8AZJ8</accession>
<keyword evidence="3" id="KW-1185">Reference proteome</keyword>
<evidence type="ECO:0008006" key="4">
    <source>
        <dbReference type="Google" id="ProtNLM"/>
    </source>
</evidence>
<evidence type="ECO:0000313" key="3">
    <source>
        <dbReference type="Proteomes" id="UP000095228"/>
    </source>
</evidence>